<accession>A0A2Z4Y4H6</accession>
<reference evidence="1 2" key="1">
    <citation type="submission" date="2018-05" db="EMBL/GenBank/DDBJ databases">
        <title>A metagenomic window into the 2 km-deep terrestrial subsurface aquifer revealed taxonomically and functionally diverse microbial community comprising novel uncultured bacterial lineages.</title>
        <authorList>
            <person name="Kadnikov V.V."/>
            <person name="Mardanov A.V."/>
            <person name="Beletsky A.V."/>
            <person name="Banks D."/>
            <person name="Pimenov N.V."/>
            <person name="Frank Y.A."/>
            <person name="Karnachuk O.V."/>
            <person name="Ravin N.V."/>
        </authorList>
    </citation>
    <scope>NUCLEOTIDE SEQUENCE [LARGE SCALE GENOMIC DNA]</scope>
    <source>
        <strain evidence="1">BY</strain>
    </source>
</reference>
<dbReference type="AlphaFoldDB" id="A0A2Z4Y4H6"/>
<proteinExistence type="predicted"/>
<evidence type="ECO:0000313" key="2">
    <source>
        <dbReference type="Proteomes" id="UP000262583"/>
    </source>
</evidence>
<organism evidence="1 2">
    <name type="scientific">Sumerlaea chitinivorans</name>
    <dbReference type="NCBI Taxonomy" id="2250252"/>
    <lineage>
        <taxon>Bacteria</taxon>
        <taxon>Candidatus Sumerlaeota</taxon>
        <taxon>Candidatus Sumerlaeia</taxon>
        <taxon>Candidatus Sumerlaeales</taxon>
        <taxon>Candidatus Sumerlaeaceae</taxon>
        <taxon>Candidatus Sumerlaea</taxon>
    </lineage>
</organism>
<sequence>MEFVSSIVVDGPGPDLTVFENPFQPIGYPGFVFCETATVAVSQNGSNWVTFPFNFHDPATTAGLYSPSCYEGLAGVHPVFSSPSNGISPFDPNVSGGDSFDLATVGLPWVRFVKVTDTGTTGVAETVAPSGAIVNDPGNAMNAAPTAGFDLDAIAALHSLPATAVREDWMLYE</sequence>
<dbReference type="Proteomes" id="UP000262583">
    <property type="component" value="Chromosome"/>
</dbReference>
<dbReference type="KEGG" id="schv:BRCON_1330"/>
<dbReference type="EMBL" id="CP030759">
    <property type="protein sequence ID" value="AXA36107.1"/>
    <property type="molecule type" value="Genomic_DNA"/>
</dbReference>
<evidence type="ECO:0000313" key="1">
    <source>
        <dbReference type="EMBL" id="AXA36107.1"/>
    </source>
</evidence>
<protein>
    <submittedName>
        <fullName evidence="1">Cell surface protein</fullName>
    </submittedName>
</protein>
<name>A0A2Z4Y4H6_SUMC1</name>
<gene>
    <name evidence="1" type="ORF">BRCON_1330</name>
</gene>